<reference evidence="2" key="1">
    <citation type="journal article" date="2021" name="Microb. Physiol.">
        <title>Proteogenomic Insights into the Physiology of Marine, Sulfate-Reducing, Filamentous Desulfonema limicola and Desulfonema magnum.</title>
        <authorList>
            <person name="Schnaars V."/>
            <person name="Wohlbrand L."/>
            <person name="Scheve S."/>
            <person name="Hinrichs C."/>
            <person name="Reinhardt R."/>
            <person name="Rabus R."/>
        </authorList>
    </citation>
    <scope>NUCLEOTIDE SEQUENCE</scope>
    <source>
        <strain evidence="2">5ac10</strain>
    </source>
</reference>
<dbReference type="EMBL" id="CP061799">
    <property type="protein sequence ID" value="QTA83352.1"/>
    <property type="molecule type" value="Genomic_DNA"/>
</dbReference>
<keyword evidence="1" id="KW-0472">Membrane</keyword>
<accession>A0A975GJF0</accession>
<evidence type="ECO:0000256" key="1">
    <source>
        <dbReference type="SAM" id="Phobius"/>
    </source>
</evidence>
<feature type="transmembrane region" description="Helical" evidence="1">
    <location>
        <begin position="84"/>
        <end position="104"/>
    </location>
</feature>
<dbReference type="Proteomes" id="UP000663720">
    <property type="component" value="Chromosome"/>
</dbReference>
<dbReference type="KEGG" id="dli:dnl_57540"/>
<proteinExistence type="predicted"/>
<sequence length="105" mass="12571">MNWQKIRDHYPHQWLLIEAIKARSEQGKRILEQISVINAFSDSVSAMNDYKKLKKEAPGRELFIFHTSRKELDITERRWLGIRGYNGCAFAEWFIVCICFFDLFR</sequence>
<evidence type="ECO:0000313" key="2">
    <source>
        <dbReference type="EMBL" id="QTA83352.1"/>
    </source>
</evidence>
<dbReference type="RefSeq" id="WP_207689220.1">
    <property type="nucleotide sequence ID" value="NZ_CP061799.1"/>
</dbReference>
<gene>
    <name evidence="2" type="ORF">dnl_57540</name>
</gene>
<organism evidence="2 3">
    <name type="scientific">Desulfonema limicola</name>
    <dbReference type="NCBI Taxonomy" id="45656"/>
    <lineage>
        <taxon>Bacteria</taxon>
        <taxon>Pseudomonadati</taxon>
        <taxon>Thermodesulfobacteriota</taxon>
        <taxon>Desulfobacteria</taxon>
        <taxon>Desulfobacterales</taxon>
        <taxon>Desulfococcaceae</taxon>
        <taxon>Desulfonema</taxon>
    </lineage>
</organism>
<protein>
    <submittedName>
        <fullName evidence="2">Uncharacterized protein</fullName>
    </submittedName>
</protein>
<name>A0A975GJF0_9BACT</name>
<evidence type="ECO:0000313" key="3">
    <source>
        <dbReference type="Proteomes" id="UP000663720"/>
    </source>
</evidence>
<keyword evidence="3" id="KW-1185">Reference proteome</keyword>
<keyword evidence="1" id="KW-0812">Transmembrane</keyword>
<dbReference type="AlphaFoldDB" id="A0A975GJF0"/>
<keyword evidence="1" id="KW-1133">Transmembrane helix</keyword>